<evidence type="ECO:0000256" key="1">
    <source>
        <dbReference type="SAM" id="Phobius"/>
    </source>
</evidence>
<reference evidence="2" key="1">
    <citation type="submission" date="2021-02" db="EMBL/GenBank/DDBJ databases">
        <authorList>
            <person name="Nowell W R."/>
        </authorList>
    </citation>
    <scope>NUCLEOTIDE SEQUENCE</scope>
</reference>
<comment type="caution">
    <text evidence="2">The sequence shown here is derived from an EMBL/GenBank/DDBJ whole genome shotgun (WGS) entry which is preliminary data.</text>
</comment>
<accession>A0A819QNM7</accession>
<evidence type="ECO:0000313" key="2">
    <source>
        <dbReference type="EMBL" id="CAF4034060.1"/>
    </source>
</evidence>
<gene>
    <name evidence="2" type="ORF">FNK824_LOCUS27806</name>
</gene>
<feature type="transmembrane region" description="Helical" evidence="1">
    <location>
        <begin position="225"/>
        <end position="250"/>
    </location>
</feature>
<dbReference type="AlphaFoldDB" id="A0A819QNM7"/>
<keyword evidence="1" id="KW-0812">Transmembrane</keyword>
<dbReference type="Proteomes" id="UP000663874">
    <property type="component" value="Unassembled WGS sequence"/>
</dbReference>
<sequence>MSIQAVNDNWQLFVERQLVTGNALSPQLFQTEANYLLHQFQTQTQVIVFQALQLIRTITHVDRLIAVLRVNSNTYIYRSESANLFNITTRFDRLFTTLDTLNFSQSINCSYISMYIDPDPSNIAYRIPSFYFGCFNLEAIVQSLLECFYDTTCIDIIKLFIQLTGSINVSALNSNKIRVELNATMETIVSELMIEQWNSLTNYSNYFLICAPQTCTYTVIERYNFLHAIVMVFGLYGGLIVAFRFLALFLNNYEQLQIQYSDTLQYPCSQIGITYGSFISIKPIFHQVCSSSFTSDE</sequence>
<proteinExistence type="predicted"/>
<evidence type="ECO:0000313" key="3">
    <source>
        <dbReference type="Proteomes" id="UP000663874"/>
    </source>
</evidence>
<keyword evidence="1" id="KW-0472">Membrane</keyword>
<dbReference type="EMBL" id="CAJOBE010007364">
    <property type="protein sequence ID" value="CAF4034060.1"/>
    <property type="molecule type" value="Genomic_DNA"/>
</dbReference>
<keyword evidence="1" id="KW-1133">Transmembrane helix</keyword>
<name>A0A819QNM7_9BILA</name>
<organism evidence="2 3">
    <name type="scientific">Rotaria sordida</name>
    <dbReference type="NCBI Taxonomy" id="392033"/>
    <lineage>
        <taxon>Eukaryota</taxon>
        <taxon>Metazoa</taxon>
        <taxon>Spiralia</taxon>
        <taxon>Gnathifera</taxon>
        <taxon>Rotifera</taxon>
        <taxon>Eurotatoria</taxon>
        <taxon>Bdelloidea</taxon>
        <taxon>Philodinida</taxon>
        <taxon>Philodinidae</taxon>
        <taxon>Rotaria</taxon>
    </lineage>
</organism>
<protein>
    <submittedName>
        <fullName evidence="2">Uncharacterized protein</fullName>
    </submittedName>
</protein>